<name>A0A9E8G5A0_9VIRU</name>
<proteinExistence type="predicted"/>
<organism evidence="1">
    <name type="scientific">Nucleocytoviricota sp</name>
    <dbReference type="NCBI Taxonomy" id="2809609"/>
    <lineage>
        <taxon>Viruses</taxon>
        <taxon>Varidnaviria</taxon>
        <taxon>Bamfordvirae</taxon>
        <taxon>Nucleocytoviricota</taxon>
    </lineage>
</organism>
<dbReference type="EMBL" id="OP765584">
    <property type="protein sequence ID" value="UZT29304.1"/>
    <property type="molecule type" value="Genomic_DNA"/>
</dbReference>
<protein>
    <submittedName>
        <fullName evidence="1">Uncharacterized protein</fullName>
    </submittedName>
</protein>
<reference evidence="1" key="1">
    <citation type="submission" date="2022-11" db="EMBL/GenBank/DDBJ databases">
        <title>Genomics discovery of giant fungal viruses from subsurface oceanic crustal fluids.</title>
        <authorList>
            <person name="Bhattacharjee A.S."/>
            <person name="Schulz F."/>
            <person name="Woyke T."/>
            <person name="Orcutt B.N."/>
            <person name="Matinez Martinez J."/>
        </authorList>
    </citation>
    <scope>NUCLEOTIDE SEQUENCE</scope>
    <source>
        <strain evidence="1">VSAG8.JdFR</strain>
    </source>
</reference>
<evidence type="ECO:0000313" key="1">
    <source>
        <dbReference type="EMBL" id="UZT29304.1"/>
    </source>
</evidence>
<sequence length="59" mass="6554">MPEICSSIVAISFTNLCFCSCKVLKVSLESDSFLFAFAKLAEILRKMSGFLGFFFKISS</sequence>
<accession>A0A9E8G5A0</accession>